<name>A0ABT6R6B8_9BACL</name>
<dbReference type="EMBL" id="JASBQV010000053">
    <property type="protein sequence ID" value="MDI3236499.1"/>
    <property type="molecule type" value="Genomic_DNA"/>
</dbReference>
<keyword evidence="6" id="KW-0482">Metalloprotease</keyword>
<evidence type="ECO:0000256" key="1">
    <source>
        <dbReference type="ARBA" id="ARBA00010243"/>
    </source>
</evidence>
<keyword evidence="2" id="KW-0645">Protease</keyword>
<dbReference type="CDD" id="cd08071">
    <property type="entry name" value="MPN_DUF2466"/>
    <property type="match status" value="1"/>
</dbReference>
<dbReference type="InterPro" id="IPR025657">
    <property type="entry name" value="RadC_JAB"/>
</dbReference>
<dbReference type="PANTHER" id="PTHR30471">
    <property type="entry name" value="DNA REPAIR PROTEIN RADC"/>
    <property type="match status" value="1"/>
</dbReference>
<dbReference type="InterPro" id="IPR001405">
    <property type="entry name" value="UPF0758"/>
</dbReference>
<dbReference type="PROSITE" id="PS50249">
    <property type="entry name" value="MPN"/>
    <property type="match status" value="1"/>
</dbReference>
<evidence type="ECO:0000313" key="8">
    <source>
        <dbReference type="EMBL" id="MDI3236499.1"/>
    </source>
</evidence>
<proteinExistence type="inferred from homology"/>
<dbReference type="Gene3D" id="3.40.140.10">
    <property type="entry name" value="Cytidine Deaminase, domain 2"/>
    <property type="match status" value="1"/>
</dbReference>
<dbReference type="RefSeq" id="WP_282357538.1">
    <property type="nucleotide sequence ID" value="NZ_JASBQV010000053.1"/>
</dbReference>
<evidence type="ECO:0000256" key="2">
    <source>
        <dbReference type="ARBA" id="ARBA00022670"/>
    </source>
</evidence>
<keyword evidence="4" id="KW-0378">Hydrolase</keyword>
<evidence type="ECO:0000256" key="3">
    <source>
        <dbReference type="ARBA" id="ARBA00022723"/>
    </source>
</evidence>
<gene>
    <name evidence="8" type="ORF">QK289_15915</name>
</gene>
<evidence type="ECO:0000256" key="4">
    <source>
        <dbReference type="ARBA" id="ARBA00022801"/>
    </source>
</evidence>
<dbReference type="PANTHER" id="PTHR30471:SF3">
    <property type="entry name" value="UPF0758 PROTEIN YEES-RELATED"/>
    <property type="match status" value="1"/>
</dbReference>
<accession>A0ABT6R6B8</accession>
<feature type="domain" description="MPN" evidence="7">
    <location>
        <begin position="26"/>
        <end position="149"/>
    </location>
</feature>
<dbReference type="Pfam" id="PF04002">
    <property type="entry name" value="RadC"/>
    <property type="match status" value="1"/>
</dbReference>
<sequence>MKLESVVEVVRISQEIKLRKGIIDTPIKGPNSVANVASFYIGDEDREVLLVIGLNTKNQINMINRAHMGSLGSSLVTPREVFKPLILNNCASFAICHNHPSSDLRPSSEDIQLTHRFAEAGELMGIKLLDHLIVNNTTGYYSLKTEGLF</sequence>
<dbReference type="InterPro" id="IPR037518">
    <property type="entry name" value="MPN"/>
</dbReference>
<comment type="caution">
    <text evidence="8">The sequence shown here is derived from an EMBL/GenBank/DDBJ whole genome shotgun (WGS) entry which is preliminary data.</text>
</comment>
<protein>
    <submittedName>
        <fullName evidence="8">JAB domain-containing protein</fullName>
    </submittedName>
</protein>
<dbReference type="SUPFAM" id="SSF102712">
    <property type="entry name" value="JAB1/MPN domain"/>
    <property type="match status" value="1"/>
</dbReference>
<evidence type="ECO:0000256" key="6">
    <source>
        <dbReference type="ARBA" id="ARBA00023049"/>
    </source>
</evidence>
<evidence type="ECO:0000259" key="7">
    <source>
        <dbReference type="PROSITE" id="PS50249"/>
    </source>
</evidence>
<dbReference type="Proteomes" id="UP001243286">
    <property type="component" value="Unassembled WGS sequence"/>
</dbReference>
<keyword evidence="3" id="KW-0479">Metal-binding</keyword>
<keyword evidence="9" id="KW-1185">Reference proteome</keyword>
<reference evidence="8 9" key="1">
    <citation type="submission" date="2023-04" db="EMBL/GenBank/DDBJ databases">
        <title>Antarctic isolates genomes.</title>
        <authorList>
            <person name="Dimov S.G."/>
        </authorList>
    </citation>
    <scope>NUCLEOTIDE SEQUENCE [LARGE SCALE GENOMIC DNA]</scope>
    <source>
        <strain evidence="8 9">AL19</strain>
    </source>
</reference>
<evidence type="ECO:0000256" key="5">
    <source>
        <dbReference type="ARBA" id="ARBA00022833"/>
    </source>
</evidence>
<comment type="similarity">
    <text evidence="1">Belongs to the UPF0758 family.</text>
</comment>
<organism evidence="8 9">
    <name type="scientific">Exiguobacterium antarcticum</name>
    <dbReference type="NCBI Taxonomy" id="132920"/>
    <lineage>
        <taxon>Bacteria</taxon>
        <taxon>Bacillati</taxon>
        <taxon>Bacillota</taxon>
        <taxon>Bacilli</taxon>
        <taxon>Bacillales</taxon>
        <taxon>Bacillales Family XII. Incertae Sedis</taxon>
        <taxon>Exiguobacterium</taxon>
    </lineage>
</organism>
<evidence type="ECO:0000313" key="9">
    <source>
        <dbReference type="Proteomes" id="UP001243286"/>
    </source>
</evidence>
<keyword evidence="5" id="KW-0862">Zinc</keyword>